<keyword evidence="4" id="KW-1185">Reference proteome</keyword>
<feature type="transmembrane region" description="Helical" evidence="2">
    <location>
        <begin position="48"/>
        <end position="67"/>
    </location>
</feature>
<feature type="region of interest" description="Disordered" evidence="1">
    <location>
        <begin position="341"/>
        <end position="377"/>
    </location>
</feature>
<dbReference type="Proteomes" id="UP001279410">
    <property type="component" value="Unassembled WGS sequence"/>
</dbReference>
<proteinExistence type="predicted"/>
<feature type="compositionally biased region" description="Basic and acidic residues" evidence="1">
    <location>
        <begin position="782"/>
        <end position="800"/>
    </location>
</feature>
<feature type="compositionally biased region" description="Polar residues" evidence="1">
    <location>
        <begin position="512"/>
        <end position="562"/>
    </location>
</feature>
<keyword evidence="2" id="KW-0472">Membrane</keyword>
<feature type="compositionally biased region" description="Low complexity" evidence="1">
    <location>
        <begin position="357"/>
        <end position="375"/>
    </location>
</feature>
<accession>A0AAD3RI05</accession>
<dbReference type="PANTHER" id="PTHR16209">
    <property type="entry name" value="VESICULAR, OVEREXPRESSED IN CANCER, PROSURVIVAL PROTEIN 1"/>
    <property type="match status" value="1"/>
</dbReference>
<sequence length="818" mass="86777">MEYHSGGSLPLLGRPRYCPGANANGGYLCETGHCCGETGCCTYYYELWWFWLLWTVLILFSCCCCAYRHRRAKLRVQQQQRQREISLLAYHGANSYPSSMLDLSFLASLKLPSYEEVAAQPSTPPPPYSSVFTTPRYPQPPRTVDPHLLTQHGPLLHRPLSDGPSSLSSDNSSSCSCDSCCPSSPCSSSLSAPVTYETDTSHASTPSEAAPLTLDVTMETITAAANCLEVNETQIASERMVATVAIDISNANAAGAQEPVATDPSVPNQTVTVAVVTRAASPQPLPSPGSEVALPIGITSPIKQQLDLTLCTPIVRTCSSSTVPSPSIVDTTLPSIQILSTGGPAEGLGTTPTLKITSGSGPSTPTDSTSDRPTTNLTLETLQPTRTFDTADVPSSPTSVPSPDIGRTLALITGSAGLPTVDPNSSLVPIPAPSILTQALDAVPSNLIQASIPVPSNLTLAPDPVPANLNQSPEAVPTNLTSSPDPVLPNLTQAPEPVPSKLTPFTDPVFPNLTQAPEPNLTPVSDPQTKTNLTSESKHNSVQTPAHSNLTLATDAAPTSPTLAPCQNPELSPGSGLSLVRPSPEVPTDSGPHLVLSQLSESDIISPLPPNIQAGFSSGYGSRSGVGSRSAITIEPESSFDPSQSPLPHILPHPPLIYPLLQLCLPPPSQPQLYSWTPSLLCTSPTKVDLPLAMHPHSPRHLVSLSPSGSLPVDVFEPGPPNWEDGEEEQEEEDNDDDEDEDMGADESQYRHRRLTGDSGIEVCRCRVEEEDDEEEEEEEEGERKEDGRRGGGGERDKKGGGNSLISMIVWTALPEVR</sequence>
<evidence type="ECO:0000256" key="1">
    <source>
        <dbReference type="SAM" id="MobiDB-lite"/>
    </source>
</evidence>
<comment type="caution">
    <text evidence="3">The sequence shown here is derived from an EMBL/GenBank/DDBJ whole genome shotgun (WGS) entry which is preliminary data.</text>
</comment>
<reference evidence="3" key="1">
    <citation type="submission" date="2022-08" db="EMBL/GenBank/DDBJ databases">
        <title>Genome sequencing of akame (Lates japonicus).</title>
        <authorList>
            <person name="Hashiguchi Y."/>
            <person name="Takahashi H."/>
        </authorList>
    </citation>
    <scope>NUCLEOTIDE SEQUENCE</scope>
    <source>
        <strain evidence="3">Kochi</strain>
    </source>
</reference>
<feature type="region of interest" description="Disordered" evidence="1">
    <location>
        <begin position="142"/>
        <end position="168"/>
    </location>
</feature>
<keyword evidence="2" id="KW-1133">Transmembrane helix</keyword>
<dbReference type="AlphaFoldDB" id="A0AAD3RI05"/>
<keyword evidence="2" id="KW-0812">Transmembrane</keyword>
<organism evidence="3 4">
    <name type="scientific">Lates japonicus</name>
    <name type="common">Japanese lates</name>
    <dbReference type="NCBI Taxonomy" id="270547"/>
    <lineage>
        <taxon>Eukaryota</taxon>
        <taxon>Metazoa</taxon>
        <taxon>Chordata</taxon>
        <taxon>Craniata</taxon>
        <taxon>Vertebrata</taxon>
        <taxon>Euteleostomi</taxon>
        <taxon>Actinopterygii</taxon>
        <taxon>Neopterygii</taxon>
        <taxon>Teleostei</taxon>
        <taxon>Neoteleostei</taxon>
        <taxon>Acanthomorphata</taxon>
        <taxon>Carangaria</taxon>
        <taxon>Carangaria incertae sedis</taxon>
        <taxon>Centropomidae</taxon>
        <taxon>Lates</taxon>
    </lineage>
</organism>
<feature type="region of interest" description="Disordered" evidence="1">
    <location>
        <begin position="703"/>
        <end position="818"/>
    </location>
</feature>
<feature type="compositionally biased region" description="Low complexity" evidence="1">
    <location>
        <begin position="703"/>
        <end position="713"/>
    </location>
</feature>
<feature type="compositionally biased region" description="Polar residues" evidence="1">
    <location>
        <begin position="468"/>
        <end position="484"/>
    </location>
</feature>
<name>A0AAD3RI05_LATJO</name>
<protein>
    <submittedName>
        <fullName evidence="3">Mucin-2-like protein</fullName>
    </submittedName>
</protein>
<evidence type="ECO:0000313" key="4">
    <source>
        <dbReference type="Proteomes" id="UP001279410"/>
    </source>
</evidence>
<feature type="compositionally biased region" description="Acidic residues" evidence="1">
    <location>
        <begin position="724"/>
        <end position="745"/>
    </location>
</feature>
<feature type="region of interest" description="Disordered" evidence="1">
    <location>
        <begin position="463"/>
        <end position="593"/>
    </location>
</feature>
<dbReference type="EMBL" id="BRZM01000549">
    <property type="protein sequence ID" value="GLD71234.1"/>
    <property type="molecule type" value="Genomic_DNA"/>
</dbReference>
<evidence type="ECO:0000313" key="3">
    <source>
        <dbReference type="EMBL" id="GLD71234.1"/>
    </source>
</evidence>
<dbReference type="InterPro" id="IPR051994">
    <property type="entry name" value="WW_domain-binding"/>
</dbReference>
<dbReference type="InterPro" id="IPR021684">
    <property type="entry name" value="WBP1-like"/>
</dbReference>
<feature type="compositionally biased region" description="Acidic residues" evidence="1">
    <location>
        <begin position="769"/>
        <end position="781"/>
    </location>
</feature>
<dbReference type="PANTHER" id="PTHR16209:SF5">
    <property type="entry name" value="WW DOMAIN-BINDING PROTEIN 1"/>
    <property type="match status" value="1"/>
</dbReference>
<dbReference type="Pfam" id="PF11669">
    <property type="entry name" value="WBP-1"/>
    <property type="match status" value="1"/>
</dbReference>
<evidence type="ECO:0000256" key="2">
    <source>
        <dbReference type="SAM" id="Phobius"/>
    </source>
</evidence>
<gene>
    <name evidence="3" type="ORF">AKAME5_002255500</name>
</gene>